<dbReference type="OrthoDB" id="992454at2759"/>
<keyword evidence="1" id="KW-1185">Reference proteome</keyword>
<protein>
    <submittedName>
        <fullName evidence="2">Uncharacterized protein LOC104215530</fullName>
    </submittedName>
</protein>
<evidence type="ECO:0000313" key="1">
    <source>
        <dbReference type="Proteomes" id="UP000189701"/>
    </source>
</evidence>
<dbReference type="Proteomes" id="UP000189701">
    <property type="component" value="Unplaced"/>
</dbReference>
<reference evidence="1" key="1">
    <citation type="journal article" date="2013" name="Genome Biol.">
        <title>Reference genomes and transcriptomes of Nicotiana sylvestris and Nicotiana tomentosiformis.</title>
        <authorList>
            <person name="Sierro N."/>
            <person name="Battey J.N."/>
            <person name="Ouadi S."/>
            <person name="Bovet L."/>
            <person name="Goepfert S."/>
            <person name="Bakaher N."/>
            <person name="Peitsch M.C."/>
            <person name="Ivanov N.V."/>
        </authorList>
    </citation>
    <scope>NUCLEOTIDE SEQUENCE [LARGE SCALE GENOMIC DNA]</scope>
</reference>
<gene>
    <name evidence="2" type="primary">LOC104215530</name>
</gene>
<organism evidence="1 2">
    <name type="scientific">Nicotiana sylvestris</name>
    <name type="common">Wood tobacco</name>
    <name type="synonym">South American tobacco</name>
    <dbReference type="NCBI Taxonomy" id="4096"/>
    <lineage>
        <taxon>Eukaryota</taxon>
        <taxon>Viridiplantae</taxon>
        <taxon>Streptophyta</taxon>
        <taxon>Embryophyta</taxon>
        <taxon>Tracheophyta</taxon>
        <taxon>Spermatophyta</taxon>
        <taxon>Magnoliopsida</taxon>
        <taxon>eudicotyledons</taxon>
        <taxon>Gunneridae</taxon>
        <taxon>Pentapetalae</taxon>
        <taxon>asterids</taxon>
        <taxon>lamiids</taxon>
        <taxon>Solanales</taxon>
        <taxon>Solanaceae</taxon>
        <taxon>Nicotianoideae</taxon>
        <taxon>Nicotianeae</taxon>
        <taxon>Nicotiana</taxon>
    </lineage>
</organism>
<name>A0A1U7VP39_NICSY</name>
<dbReference type="RefSeq" id="XP_009763655.1">
    <property type="nucleotide sequence ID" value="XM_009765353.1"/>
</dbReference>
<proteinExistence type="predicted"/>
<sequence length="133" mass="15594">MKHKDNNSEDLEYNIIPEEIFKEVENFENKPKSNLEETEAVNLGDSKTVKDTRIGIYLSTLEKEEYVRFLKEYEDIFTLSYDDMTGLRKSIVARKLPTNPMCPPVKQNLKNFKPDMSLKIKEEVTNQIKAKFL</sequence>
<dbReference type="AlphaFoldDB" id="A0A1U7VP39"/>
<reference evidence="2" key="2">
    <citation type="submission" date="2025-08" db="UniProtKB">
        <authorList>
            <consortium name="RefSeq"/>
        </authorList>
    </citation>
    <scope>IDENTIFICATION</scope>
    <source>
        <tissue evidence="2">Leaf</tissue>
    </source>
</reference>
<accession>A0A1U7VP39</accession>
<evidence type="ECO:0000313" key="2">
    <source>
        <dbReference type="RefSeq" id="XP_009763655.1"/>
    </source>
</evidence>